<feature type="disulfide bond" evidence="10">
    <location>
        <begin position="172"/>
        <end position="204"/>
    </location>
</feature>
<organism evidence="13 14">
    <name type="scientific">Riccia sorocarpa</name>
    <dbReference type="NCBI Taxonomy" id="122646"/>
    <lineage>
        <taxon>Eukaryota</taxon>
        <taxon>Viridiplantae</taxon>
        <taxon>Streptophyta</taxon>
        <taxon>Embryophyta</taxon>
        <taxon>Marchantiophyta</taxon>
        <taxon>Marchantiopsida</taxon>
        <taxon>Marchantiidae</taxon>
        <taxon>Marchantiales</taxon>
        <taxon>Ricciaceae</taxon>
        <taxon>Riccia</taxon>
    </lineage>
</organism>
<dbReference type="PANTHER" id="PTHR31517">
    <property type="match status" value="1"/>
</dbReference>
<feature type="binding site" evidence="9">
    <location>
        <position position="48"/>
    </location>
    <ligand>
        <name>Ca(2+)</name>
        <dbReference type="ChEBI" id="CHEBI:29108"/>
        <label>1</label>
    </ligand>
</feature>
<evidence type="ECO:0000256" key="3">
    <source>
        <dbReference type="ARBA" id="ARBA00022559"/>
    </source>
</evidence>
<feature type="domain" description="Plant heme peroxidase family profile" evidence="12">
    <location>
        <begin position="44"/>
        <end position="300"/>
    </location>
</feature>
<feature type="binding site" evidence="9">
    <location>
        <position position="218"/>
    </location>
    <ligand>
        <name>Ca(2+)</name>
        <dbReference type="ChEBI" id="CHEBI:29108"/>
        <label>2</label>
    </ligand>
</feature>
<dbReference type="GO" id="GO:0020037">
    <property type="term" value="F:heme binding"/>
    <property type="evidence" value="ECO:0007669"/>
    <property type="project" value="UniProtKB-UniRule"/>
</dbReference>
<keyword evidence="3 11" id="KW-0575">Peroxidase</keyword>
<evidence type="ECO:0000256" key="6">
    <source>
        <dbReference type="ARBA" id="ARBA00023002"/>
    </source>
</evidence>
<evidence type="ECO:0000313" key="13">
    <source>
        <dbReference type="EMBL" id="KAL3691840.1"/>
    </source>
</evidence>
<name>A0ABD3HNK1_9MARC</name>
<keyword evidence="7 9" id="KW-0408">Iron</keyword>
<protein>
    <recommendedName>
        <fullName evidence="11">Peroxidase</fullName>
        <ecNumber evidence="11">1.11.1.7</ecNumber>
    </recommendedName>
</protein>
<feature type="binding site" description="axial binding residue" evidence="9">
    <location>
        <position position="165"/>
    </location>
    <ligand>
        <name>heme b</name>
        <dbReference type="ChEBI" id="CHEBI:60344"/>
    </ligand>
    <ligandPart>
        <name>Fe</name>
        <dbReference type="ChEBI" id="CHEBI:18248"/>
    </ligandPart>
</feature>
<feature type="disulfide bond" evidence="10">
    <location>
        <begin position="25"/>
        <end position="87"/>
    </location>
</feature>
<evidence type="ECO:0000259" key="12">
    <source>
        <dbReference type="PROSITE" id="PS50873"/>
    </source>
</evidence>
<dbReference type="PRINTS" id="PR00458">
    <property type="entry name" value="PEROXIDASE"/>
</dbReference>
<dbReference type="GO" id="GO:0042744">
    <property type="term" value="P:hydrogen peroxide catabolic process"/>
    <property type="evidence" value="ECO:0007669"/>
    <property type="project" value="UniProtKB-KW"/>
</dbReference>
<dbReference type="InterPro" id="IPR010255">
    <property type="entry name" value="Haem_peroxidase_sf"/>
</dbReference>
<dbReference type="PANTHER" id="PTHR31517:SF48">
    <property type="entry name" value="PEROXIDASE 16-RELATED"/>
    <property type="match status" value="1"/>
</dbReference>
<comment type="caution">
    <text evidence="13">The sequence shown here is derived from an EMBL/GenBank/DDBJ whole genome shotgun (WGS) entry which is preliminary data.</text>
</comment>
<dbReference type="PROSITE" id="PS50873">
    <property type="entry name" value="PEROXIDASE_4"/>
    <property type="match status" value="1"/>
</dbReference>
<dbReference type="SUPFAM" id="SSF48113">
    <property type="entry name" value="Heme-dependent peroxidases"/>
    <property type="match status" value="1"/>
</dbReference>
<feature type="binding site" evidence="9">
    <location>
        <position position="227"/>
    </location>
    <ligand>
        <name>Ca(2+)</name>
        <dbReference type="ChEBI" id="CHEBI:29108"/>
        <label>2</label>
    </ligand>
</feature>
<comment type="similarity">
    <text evidence="11">Belongs to the peroxidase family. Classical plant (class III) peroxidase subfamily.</text>
</comment>
<sequence>MLTISSANATTYKFGLSENHYATTCRKATNIVLKVVKDIYKSGGCDASALIKSTPGNLAEVDGEPNKNSLEGFEFIDQIKAAVEAVCPRVVSCADITALAARDALLVSRGFFYPVPLGRRDGVVSKASEAEASLSSNTMNYTALVKNFAAQGFTAKDMVTLSGAHTIGSTHCKKIWGRLYNFSATIKTDPALSPVYAAILKKRCPSSHPQSTTDVLLDPTKGGQFFDSQYYRNVLAGRTGMISDSALIQDPAGRSLVRSFASNPSTPFFEEFGKAMVKLGQTKVLTGRKGVIRKVCSRVH</sequence>
<dbReference type="PRINTS" id="PR00461">
    <property type="entry name" value="PLPEROXIDASE"/>
</dbReference>
<dbReference type="FunFam" id="1.10.420.10:FF:000001">
    <property type="entry name" value="Peroxidase"/>
    <property type="match status" value="1"/>
</dbReference>
<dbReference type="CDD" id="cd00693">
    <property type="entry name" value="secretory_peroxidase"/>
    <property type="match status" value="1"/>
</dbReference>
<dbReference type="InterPro" id="IPR002016">
    <property type="entry name" value="Haem_peroxidase"/>
</dbReference>
<keyword evidence="6 11" id="KW-0560">Oxidoreductase</keyword>
<feature type="binding site" evidence="9">
    <location>
        <position position="60"/>
    </location>
    <ligand>
        <name>Ca(2+)</name>
        <dbReference type="ChEBI" id="CHEBI:29108"/>
        <label>1</label>
    </ligand>
</feature>
<dbReference type="GO" id="GO:0006979">
    <property type="term" value="P:response to oxidative stress"/>
    <property type="evidence" value="ECO:0007669"/>
    <property type="project" value="UniProtKB-UniRule"/>
</dbReference>
<dbReference type="GO" id="GO:0005576">
    <property type="term" value="C:extracellular region"/>
    <property type="evidence" value="ECO:0007669"/>
    <property type="project" value="UniProtKB-SubCell"/>
</dbReference>
<evidence type="ECO:0000256" key="2">
    <source>
        <dbReference type="ARBA" id="ARBA00006873"/>
    </source>
</evidence>
<comment type="function">
    <text evidence="11">Removal of H(2)O(2), oxidation of toxic reductants, biosynthesis and degradation of lignin, suberization, auxin catabolism, response to environmental stresses such as wounding, pathogen attack and oxidative stress.</text>
</comment>
<evidence type="ECO:0000256" key="11">
    <source>
        <dbReference type="RuleBase" id="RU362060"/>
    </source>
</evidence>
<keyword evidence="8 10" id="KW-1015">Disulfide bond</keyword>
<gene>
    <name evidence="13" type="ORF">R1sor_005491</name>
</gene>
<reference evidence="13 14" key="1">
    <citation type="submission" date="2024-09" db="EMBL/GenBank/DDBJ databases">
        <title>Chromosome-scale assembly of Riccia sorocarpa.</title>
        <authorList>
            <person name="Paukszto L."/>
        </authorList>
    </citation>
    <scope>NUCLEOTIDE SEQUENCE [LARGE SCALE GENOMIC DNA]</scope>
    <source>
        <strain evidence="13">LP-2024</strain>
        <tissue evidence="13">Aerial parts of the thallus</tissue>
    </source>
</reference>
<keyword evidence="11" id="KW-0964">Secreted</keyword>
<comment type="cofactor">
    <cofactor evidence="9 11">
        <name>Ca(2+)</name>
        <dbReference type="ChEBI" id="CHEBI:29108"/>
    </cofactor>
    <text evidence="9 11">Binds 2 calcium ions per subunit.</text>
</comment>
<dbReference type="AlphaFoldDB" id="A0ABD3HNK1"/>
<accession>A0ABD3HNK1</accession>
<comment type="similarity">
    <text evidence="2">Belongs to the peroxidase family. Ascorbate peroxidase subfamily.</text>
</comment>
<evidence type="ECO:0000256" key="10">
    <source>
        <dbReference type="PIRSR" id="PIRSR600823-5"/>
    </source>
</evidence>
<evidence type="ECO:0000256" key="1">
    <source>
        <dbReference type="ARBA" id="ARBA00000189"/>
    </source>
</evidence>
<keyword evidence="5 9" id="KW-0479">Metal-binding</keyword>
<comment type="cofactor">
    <cofactor evidence="9 11">
        <name>heme b</name>
        <dbReference type="ChEBI" id="CHEBI:60344"/>
    </cofactor>
    <text evidence="9 11">Binds 1 heme b (iron(II)-protoporphyrin IX) group per subunit.</text>
</comment>
<feature type="binding site" evidence="9">
    <location>
        <position position="44"/>
    </location>
    <ligand>
        <name>Ca(2+)</name>
        <dbReference type="ChEBI" id="CHEBI:29108"/>
        <label>1</label>
    </ligand>
</feature>
<dbReference type="InterPro" id="IPR000823">
    <property type="entry name" value="Peroxidase_pln"/>
</dbReference>
<dbReference type="Proteomes" id="UP001633002">
    <property type="component" value="Unassembled WGS sequence"/>
</dbReference>
<proteinExistence type="inferred from homology"/>
<comment type="subcellular location">
    <subcellularLocation>
        <location evidence="11">Secreted</location>
    </subcellularLocation>
</comment>
<dbReference type="EMBL" id="JBJQOH010000003">
    <property type="protein sequence ID" value="KAL3691840.1"/>
    <property type="molecule type" value="Genomic_DNA"/>
</dbReference>
<dbReference type="InterPro" id="IPR033905">
    <property type="entry name" value="Secretory_peroxidase"/>
</dbReference>
<evidence type="ECO:0000256" key="9">
    <source>
        <dbReference type="PIRSR" id="PIRSR600823-3"/>
    </source>
</evidence>
<comment type="catalytic activity">
    <reaction evidence="1 11">
        <text>2 a phenolic donor + H2O2 = 2 a phenolic radical donor + 2 H2O</text>
        <dbReference type="Rhea" id="RHEA:56136"/>
        <dbReference type="ChEBI" id="CHEBI:15377"/>
        <dbReference type="ChEBI" id="CHEBI:16240"/>
        <dbReference type="ChEBI" id="CHEBI:139520"/>
        <dbReference type="ChEBI" id="CHEBI:139521"/>
        <dbReference type="EC" id="1.11.1.7"/>
    </reaction>
</comment>
<dbReference type="Pfam" id="PF00141">
    <property type="entry name" value="peroxidase"/>
    <property type="match status" value="1"/>
</dbReference>
<evidence type="ECO:0000256" key="4">
    <source>
        <dbReference type="ARBA" id="ARBA00022617"/>
    </source>
</evidence>
<keyword evidence="4 11" id="KW-0349">Heme</keyword>
<keyword evidence="9 11" id="KW-0106">Calcium</keyword>
<dbReference type="InterPro" id="IPR019793">
    <property type="entry name" value="Peroxidases_heam-ligand_BS"/>
</dbReference>
<keyword evidence="11" id="KW-0376">Hydrogen peroxide</keyword>
<dbReference type="GO" id="GO:0140825">
    <property type="term" value="F:lactoperoxidase activity"/>
    <property type="evidence" value="ECO:0007669"/>
    <property type="project" value="UniProtKB-EC"/>
</dbReference>
<dbReference type="Gene3D" id="1.10.420.10">
    <property type="entry name" value="Peroxidase, domain 2"/>
    <property type="match status" value="1"/>
</dbReference>
<dbReference type="GO" id="GO:0046872">
    <property type="term" value="F:metal ion binding"/>
    <property type="evidence" value="ECO:0007669"/>
    <property type="project" value="UniProtKB-UniRule"/>
</dbReference>
<dbReference type="PROSITE" id="PS00435">
    <property type="entry name" value="PEROXIDASE_1"/>
    <property type="match status" value="1"/>
</dbReference>
<feature type="binding site" evidence="9">
    <location>
        <position position="166"/>
    </location>
    <ligand>
        <name>Ca(2+)</name>
        <dbReference type="ChEBI" id="CHEBI:29108"/>
        <label>2</label>
    </ligand>
</feature>
<feature type="disulfide bond" evidence="10">
    <location>
        <begin position="93"/>
        <end position="296"/>
    </location>
</feature>
<evidence type="ECO:0000256" key="8">
    <source>
        <dbReference type="ARBA" id="ARBA00023157"/>
    </source>
</evidence>
<evidence type="ECO:0000256" key="7">
    <source>
        <dbReference type="ARBA" id="ARBA00023004"/>
    </source>
</evidence>
<dbReference type="EC" id="1.11.1.7" evidence="11"/>
<dbReference type="Gene3D" id="1.10.520.10">
    <property type="match status" value="1"/>
</dbReference>
<keyword evidence="14" id="KW-1185">Reference proteome</keyword>
<evidence type="ECO:0000313" key="14">
    <source>
        <dbReference type="Proteomes" id="UP001633002"/>
    </source>
</evidence>
<evidence type="ECO:0000256" key="5">
    <source>
        <dbReference type="ARBA" id="ARBA00022723"/>
    </source>
</evidence>
<feature type="binding site" evidence="9">
    <location>
        <position position="46"/>
    </location>
    <ligand>
        <name>Ca(2+)</name>
        <dbReference type="ChEBI" id="CHEBI:29108"/>
        <label>1</label>
    </ligand>
</feature>